<feature type="non-terminal residue" evidence="10">
    <location>
        <position position="595"/>
    </location>
</feature>
<dbReference type="GO" id="GO:0004712">
    <property type="term" value="F:protein serine/threonine/tyrosine kinase activity"/>
    <property type="evidence" value="ECO:0007669"/>
    <property type="project" value="UniProtKB-ARBA"/>
</dbReference>
<dbReference type="CDD" id="cd06620">
    <property type="entry name" value="PKc_Byr1_like"/>
    <property type="match status" value="1"/>
</dbReference>
<keyword evidence="4 10" id="KW-0418">Kinase</keyword>
<dbReference type="SUPFAM" id="SSF56112">
    <property type="entry name" value="Protein kinase-like (PK-like)"/>
    <property type="match status" value="1"/>
</dbReference>
<evidence type="ECO:0000256" key="3">
    <source>
        <dbReference type="ARBA" id="ARBA00022741"/>
    </source>
</evidence>
<dbReference type="FunFam" id="3.30.200.20:FF:000261">
    <property type="entry name" value="MAP kinase kinase Ste7"/>
    <property type="match status" value="1"/>
</dbReference>
<dbReference type="EMBL" id="KU202346">
    <property type="protein sequence ID" value="AND77035.1"/>
    <property type="molecule type" value="Genomic_DNA"/>
</dbReference>
<organism evidence="10">
    <name type="scientific">Hypocrella siamensis</name>
    <dbReference type="NCBI Taxonomy" id="696354"/>
    <lineage>
        <taxon>Eukaryota</taxon>
        <taxon>Fungi</taxon>
        <taxon>Dikarya</taxon>
        <taxon>Ascomycota</taxon>
        <taxon>Pezizomycotina</taxon>
        <taxon>Sordariomycetes</taxon>
        <taxon>Hypocreomycetidae</taxon>
        <taxon>Hypocreales</taxon>
        <taxon>Clavicipitaceae</taxon>
        <taxon>Hypocrella</taxon>
    </lineage>
</organism>
<evidence type="ECO:0000256" key="5">
    <source>
        <dbReference type="ARBA" id="ARBA00022840"/>
    </source>
</evidence>
<feature type="binding site" evidence="7">
    <location>
        <position position="175"/>
    </location>
    <ligand>
        <name>ATP</name>
        <dbReference type="ChEBI" id="CHEBI:30616"/>
    </ligand>
</feature>
<dbReference type="InterPro" id="IPR049613">
    <property type="entry name" value="Byr1-like_cat"/>
</dbReference>
<evidence type="ECO:0000256" key="2">
    <source>
        <dbReference type="ARBA" id="ARBA00022679"/>
    </source>
</evidence>
<keyword evidence="2" id="KW-0808">Transferase</keyword>
<evidence type="ECO:0000259" key="9">
    <source>
        <dbReference type="PROSITE" id="PS50011"/>
    </source>
</evidence>
<feature type="domain" description="Protein kinase" evidence="9">
    <location>
        <begin position="146"/>
        <end position="411"/>
    </location>
</feature>
<evidence type="ECO:0000256" key="4">
    <source>
        <dbReference type="ARBA" id="ARBA00022777"/>
    </source>
</evidence>
<evidence type="ECO:0000256" key="6">
    <source>
        <dbReference type="ARBA" id="ARBA00038035"/>
    </source>
</evidence>
<evidence type="ECO:0000313" key="10">
    <source>
        <dbReference type="EMBL" id="AND77035.1"/>
    </source>
</evidence>
<name>A0A172Q4D9_9HYPO</name>
<dbReference type="InterPro" id="IPR000719">
    <property type="entry name" value="Prot_kinase_dom"/>
</dbReference>
<evidence type="ECO:0000256" key="8">
    <source>
        <dbReference type="SAM" id="MobiDB-lite"/>
    </source>
</evidence>
<dbReference type="GO" id="GO:0005524">
    <property type="term" value="F:ATP binding"/>
    <property type="evidence" value="ECO:0007669"/>
    <property type="project" value="UniProtKB-UniRule"/>
</dbReference>
<comment type="similarity">
    <text evidence="6">Belongs to the protein kinase superfamily. STE Ser/Thr protein kinase family. MAP kinase kinase subfamily.</text>
</comment>
<reference evidence="10" key="1">
    <citation type="journal article" date="2016" name="BMC Genomics">
        <title>Genome sequence and comparative analysis of clavicipitaceous insect-pathogenic fungus Aschersonia badia with Metarhizium spp.</title>
        <authorList>
            <person name="Agrawal Y."/>
            <person name="Narwani T."/>
            <person name="Subramanian S."/>
        </authorList>
    </citation>
    <scope>NUCLEOTIDE SEQUENCE</scope>
</reference>
<dbReference type="FunFam" id="1.10.510.10:FF:000253">
    <property type="entry name" value="MAP kinase kinase Ste7"/>
    <property type="match status" value="1"/>
</dbReference>
<accession>A0A172Q4D9</accession>
<dbReference type="GO" id="GO:0000165">
    <property type="term" value="P:MAPK cascade"/>
    <property type="evidence" value="ECO:0007669"/>
    <property type="project" value="UniProtKB-ARBA"/>
</dbReference>
<proteinExistence type="inferred from homology"/>
<keyword evidence="3 7" id="KW-0547">Nucleotide-binding</keyword>
<dbReference type="InterPro" id="IPR008271">
    <property type="entry name" value="Ser/Thr_kinase_AS"/>
</dbReference>
<dbReference type="Gene3D" id="3.30.200.20">
    <property type="entry name" value="Phosphorylase Kinase, domain 1"/>
    <property type="match status" value="1"/>
</dbReference>
<dbReference type="PROSITE" id="PS00107">
    <property type="entry name" value="PROTEIN_KINASE_ATP"/>
    <property type="match status" value="1"/>
</dbReference>
<dbReference type="Gene3D" id="1.10.510.10">
    <property type="entry name" value="Transferase(Phosphotransferase) domain 1"/>
    <property type="match status" value="1"/>
</dbReference>
<dbReference type="InterPro" id="IPR050915">
    <property type="entry name" value="MAP_kinase_kinase"/>
</dbReference>
<feature type="region of interest" description="Disordered" evidence="8">
    <location>
        <begin position="433"/>
        <end position="595"/>
    </location>
</feature>
<evidence type="ECO:0000256" key="1">
    <source>
        <dbReference type="ARBA" id="ARBA00022527"/>
    </source>
</evidence>
<dbReference type="InterPro" id="IPR017441">
    <property type="entry name" value="Protein_kinase_ATP_BS"/>
</dbReference>
<keyword evidence="1" id="KW-0723">Serine/threonine-protein kinase</keyword>
<dbReference type="InterPro" id="IPR011009">
    <property type="entry name" value="Kinase-like_dom_sf"/>
</dbReference>
<feature type="compositionally biased region" description="Polar residues" evidence="8">
    <location>
        <begin position="533"/>
        <end position="544"/>
    </location>
</feature>
<dbReference type="SMART" id="SM00220">
    <property type="entry name" value="S_TKc"/>
    <property type="match status" value="1"/>
</dbReference>
<dbReference type="PROSITE" id="PS50011">
    <property type="entry name" value="PROTEIN_KINASE_DOM"/>
    <property type="match status" value="1"/>
</dbReference>
<dbReference type="GO" id="GO:0004674">
    <property type="term" value="F:protein serine/threonine kinase activity"/>
    <property type="evidence" value="ECO:0007669"/>
    <property type="project" value="UniProtKB-KW"/>
</dbReference>
<dbReference type="PANTHER" id="PTHR47448:SF1">
    <property type="entry name" value="SERINE_THREONINE-PROTEIN KINASE STE7 HOMOLOG"/>
    <property type="match status" value="1"/>
</dbReference>
<dbReference type="AlphaFoldDB" id="A0A172Q4D9"/>
<evidence type="ECO:0000256" key="7">
    <source>
        <dbReference type="PROSITE-ProRule" id="PRU10141"/>
    </source>
</evidence>
<feature type="compositionally biased region" description="Polar residues" evidence="8">
    <location>
        <begin position="443"/>
        <end position="460"/>
    </location>
</feature>
<feature type="compositionally biased region" description="Basic and acidic residues" evidence="8">
    <location>
        <begin position="564"/>
        <end position="574"/>
    </location>
</feature>
<keyword evidence="5 7" id="KW-0067">ATP-binding</keyword>
<protein>
    <submittedName>
        <fullName evidence="10">Protein kinase MKK</fullName>
    </submittedName>
</protein>
<sequence length="595" mass="65120">MHPSPLIIRQTEIATHARLEISPLDSAQCESQLPRRPLAPPLCPPWPSALIIQHQLRAALGVAEPAPSARLIPHSLPDDHGSMADPFAPRSMKRKNVKGLALTPAAPRPPPTAENWASAEGNKEDNKDEQLEIGIEYKLDLRPEDLEIIKELGSGNGGTVSKVKHSNTGTVMARKIIHVEAKKEMRRRIVRELQIMHGCHSDYIVNFYGAFLNSNNDVIMCMEYMDVGSLDRVSRVFGPVRVDVLGKIAEATLGGLTYLYSKHHIMHRDIKPSNILVNSRGSIKLCDFGVSGELINSIADTFVGTSTYMAPERIQGEKYTVKSDVWSFGLTIMELAIGKFPFASNEQLSEEDCAPAGILDLLQQIVHEPAPRLPKSDAFPSILEDMIQKCLYKQPNQRPTPQELFDRDPFVQAAKRTPVDLKEWAVGLMERDNRKSHLAPQLSPATQDLLRSNDSPTYPAQSEDRSVNTPTSGEIPIAGAGIVSPRDQGNPLAGHNGGHAGRAPALAHHPGMGVRVATTSSVPQIPRSVDMSGPSSASGSTTFSLPVRSGPPGNPVPPPLARRHTPDERRETRRQATFGLPVHPSPNFGHRDEIR</sequence>
<dbReference type="Pfam" id="PF00069">
    <property type="entry name" value="Pkinase"/>
    <property type="match status" value="1"/>
</dbReference>
<dbReference type="PROSITE" id="PS00108">
    <property type="entry name" value="PROTEIN_KINASE_ST"/>
    <property type="match status" value="1"/>
</dbReference>
<feature type="region of interest" description="Disordered" evidence="8">
    <location>
        <begin position="101"/>
        <end position="129"/>
    </location>
</feature>
<dbReference type="PANTHER" id="PTHR47448">
    <property type="entry name" value="DUAL SPECIFICITY MITOGEN-ACTIVATED PROTEIN KINASE KINASE DSOR1-LIKE PROTEIN"/>
    <property type="match status" value="1"/>
</dbReference>